<organism evidence="2 3">
    <name type="scientific">Teichococcus aestuarii</name>
    <dbReference type="NCBI Taxonomy" id="568898"/>
    <lineage>
        <taxon>Bacteria</taxon>
        <taxon>Pseudomonadati</taxon>
        <taxon>Pseudomonadota</taxon>
        <taxon>Alphaproteobacteria</taxon>
        <taxon>Acetobacterales</taxon>
        <taxon>Roseomonadaceae</taxon>
        <taxon>Roseomonas</taxon>
    </lineage>
</organism>
<keyword evidence="3" id="KW-1185">Reference proteome</keyword>
<dbReference type="Pfam" id="PF03372">
    <property type="entry name" value="Exo_endo_phos"/>
    <property type="match status" value="1"/>
</dbReference>
<dbReference type="InterPro" id="IPR005135">
    <property type="entry name" value="Endo/exonuclease/phosphatase"/>
</dbReference>
<evidence type="ECO:0000313" key="3">
    <source>
        <dbReference type="Proteomes" id="UP000245048"/>
    </source>
</evidence>
<reference evidence="3" key="1">
    <citation type="submission" date="2017-10" db="EMBL/GenBank/DDBJ databases">
        <authorList>
            <person name="Toshchakov S.V."/>
            <person name="Goeva M.A."/>
        </authorList>
    </citation>
    <scope>NUCLEOTIDE SEQUENCE [LARGE SCALE GENOMIC DNA]</scope>
    <source>
        <strain evidence="3">JR1/69-1-13</strain>
    </source>
</reference>
<proteinExistence type="predicted"/>
<evidence type="ECO:0000259" key="1">
    <source>
        <dbReference type="Pfam" id="PF03372"/>
    </source>
</evidence>
<dbReference type="PANTHER" id="PTHR14859">
    <property type="entry name" value="CALCOFLUOR WHITE HYPERSENSITIVE PROTEIN PRECURSOR"/>
    <property type="match status" value="1"/>
</dbReference>
<dbReference type="InterPro" id="IPR051916">
    <property type="entry name" value="GPI-anchor_lipid_remodeler"/>
</dbReference>
<dbReference type="GO" id="GO:0006506">
    <property type="term" value="P:GPI anchor biosynthetic process"/>
    <property type="evidence" value="ECO:0007669"/>
    <property type="project" value="TreeGrafter"/>
</dbReference>
<name>A0A2U1V5D9_9PROT</name>
<evidence type="ECO:0000313" key="2">
    <source>
        <dbReference type="EMBL" id="PWC29071.1"/>
    </source>
</evidence>
<dbReference type="Proteomes" id="UP000245048">
    <property type="component" value="Unassembled WGS sequence"/>
</dbReference>
<dbReference type="InterPro" id="IPR036691">
    <property type="entry name" value="Endo/exonu/phosph_ase_sf"/>
</dbReference>
<dbReference type="EMBL" id="PDOA01000005">
    <property type="protein sequence ID" value="PWC29071.1"/>
    <property type="molecule type" value="Genomic_DNA"/>
</dbReference>
<dbReference type="Gene3D" id="3.60.10.10">
    <property type="entry name" value="Endonuclease/exonuclease/phosphatase"/>
    <property type="match status" value="1"/>
</dbReference>
<gene>
    <name evidence="2" type="ORF">CR165_09470</name>
</gene>
<accession>A0A2U1V5D9</accession>
<dbReference type="SUPFAM" id="SSF56219">
    <property type="entry name" value="DNase I-like"/>
    <property type="match status" value="1"/>
</dbReference>
<feature type="domain" description="Endonuclease/exonuclease/phosphatase" evidence="1">
    <location>
        <begin position="39"/>
        <end position="254"/>
    </location>
</feature>
<dbReference type="GO" id="GO:0003824">
    <property type="term" value="F:catalytic activity"/>
    <property type="evidence" value="ECO:0007669"/>
    <property type="project" value="InterPro"/>
</dbReference>
<dbReference type="PANTHER" id="PTHR14859:SF15">
    <property type="entry name" value="ENDONUCLEASE_EXONUCLEASE_PHOSPHATASE DOMAIN-CONTAINING PROTEIN"/>
    <property type="match status" value="1"/>
</dbReference>
<comment type="caution">
    <text evidence="2">The sequence shown here is derived from an EMBL/GenBank/DDBJ whole genome shotgun (WGS) entry which is preliminary data.</text>
</comment>
<sequence>MPATGPVPGGLAALRQAHGIPALPAVPLPPVPGGPITVASYNVHKCVGLDRRFNPQRIARVIAEMQPDIIAVQEADKRFGRRVGLLDTEMLREAGLSLVPVSRLPDGHGWHGNALLVRAGTPLAVHRLALPGAEPRGAVITEMELPAGRLRVVAAHFGLLRRCRARQAAAILEAIGQGESMPTLMMGDLNEWRPGRRSSLRALEGLFGTLAMNPASFPSRMPVFALDRILGWPRGVVRDVQVHDTPLARIASDHLPLKARLDLRPALPAMPPAVAAAA</sequence>
<dbReference type="OrthoDB" id="9813425at2"/>
<dbReference type="AlphaFoldDB" id="A0A2U1V5D9"/>
<dbReference type="GO" id="GO:0016020">
    <property type="term" value="C:membrane"/>
    <property type="evidence" value="ECO:0007669"/>
    <property type="project" value="GOC"/>
</dbReference>
<protein>
    <submittedName>
        <fullName evidence="2">EEP domain-containing protein</fullName>
    </submittedName>
</protein>